<gene>
    <name evidence="3" type="ORF">GCM10007415_34050</name>
</gene>
<evidence type="ECO:0000256" key="1">
    <source>
        <dbReference type="SAM" id="SignalP"/>
    </source>
</evidence>
<organism evidence="3 4">
    <name type="scientific">Parapedobacter pyrenivorans</name>
    <dbReference type="NCBI Taxonomy" id="1305674"/>
    <lineage>
        <taxon>Bacteria</taxon>
        <taxon>Pseudomonadati</taxon>
        <taxon>Bacteroidota</taxon>
        <taxon>Sphingobacteriia</taxon>
        <taxon>Sphingobacteriales</taxon>
        <taxon>Sphingobacteriaceae</taxon>
        <taxon>Parapedobacter</taxon>
    </lineage>
</organism>
<name>A0A917MD86_9SPHI</name>
<evidence type="ECO:0000259" key="2">
    <source>
        <dbReference type="Pfam" id="PF07715"/>
    </source>
</evidence>
<dbReference type="Gene3D" id="2.60.40.1120">
    <property type="entry name" value="Carboxypeptidase-like, regulatory domain"/>
    <property type="match status" value="1"/>
</dbReference>
<protein>
    <submittedName>
        <fullName evidence="3">TonB-dependent receptor</fullName>
    </submittedName>
</protein>
<feature type="signal peptide" evidence="1">
    <location>
        <begin position="1"/>
        <end position="24"/>
    </location>
</feature>
<dbReference type="InterPro" id="IPR012910">
    <property type="entry name" value="Plug_dom"/>
</dbReference>
<accession>A0A917MD86</accession>
<dbReference type="InterPro" id="IPR037066">
    <property type="entry name" value="Plug_dom_sf"/>
</dbReference>
<keyword evidence="3" id="KW-0675">Receptor</keyword>
<dbReference type="SUPFAM" id="SSF49464">
    <property type="entry name" value="Carboxypeptidase regulatory domain-like"/>
    <property type="match status" value="1"/>
</dbReference>
<feature type="chain" id="PRO_5037195675" evidence="1">
    <location>
        <begin position="25"/>
        <end position="796"/>
    </location>
</feature>
<reference evidence="3" key="2">
    <citation type="submission" date="2020-09" db="EMBL/GenBank/DDBJ databases">
        <authorList>
            <person name="Sun Q."/>
            <person name="Zhou Y."/>
        </authorList>
    </citation>
    <scope>NUCLEOTIDE SEQUENCE</scope>
    <source>
        <strain evidence="3">CGMCC 1.12195</strain>
    </source>
</reference>
<dbReference type="SUPFAM" id="SSF56935">
    <property type="entry name" value="Porins"/>
    <property type="match status" value="1"/>
</dbReference>
<proteinExistence type="predicted"/>
<dbReference type="RefSeq" id="WP_188507290.1">
    <property type="nucleotide sequence ID" value="NZ_BMER01000004.1"/>
</dbReference>
<reference evidence="3" key="1">
    <citation type="journal article" date="2014" name="Int. J. Syst. Evol. Microbiol.">
        <title>Complete genome sequence of Corynebacterium casei LMG S-19264T (=DSM 44701T), isolated from a smear-ripened cheese.</title>
        <authorList>
            <consortium name="US DOE Joint Genome Institute (JGI-PGF)"/>
            <person name="Walter F."/>
            <person name="Albersmeier A."/>
            <person name="Kalinowski J."/>
            <person name="Ruckert C."/>
        </authorList>
    </citation>
    <scope>NUCLEOTIDE SEQUENCE</scope>
    <source>
        <strain evidence="3">CGMCC 1.12195</strain>
    </source>
</reference>
<dbReference type="Gene3D" id="2.170.130.10">
    <property type="entry name" value="TonB-dependent receptor, plug domain"/>
    <property type="match status" value="1"/>
</dbReference>
<evidence type="ECO:0000313" key="3">
    <source>
        <dbReference type="EMBL" id="GGG96047.1"/>
    </source>
</evidence>
<dbReference type="Proteomes" id="UP000660862">
    <property type="component" value="Unassembled WGS sequence"/>
</dbReference>
<keyword evidence="1" id="KW-0732">Signal</keyword>
<dbReference type="Pfam" id="PF13715">
    <property type="entry name" value="CarbopepD_reg_2"/>
    <property type="match status" value="1"/>
</dbReference>
<dbReference type="EMBL" id="BMER01000004">
    <property type="protein sequence ID" value="GGG96047.1"/>
    <property type="molecule type" value="Genomic_DNA"/>
</dbReference>
<sequence length="796" mass="88437">MRKILFCFLLSACALATIAQQARSAVSGRVSDAATGEALPAVTVTVVGTLISTSTNIDGHFVLSGLTTGVLLRFTCIGYRTHEIAVELGATDLIIQLTAEADALGEVVVTGESAQHFKANEHVGMIRLNPRLIATLPSLGEKDIFRAFQLMPGVSAGNEQSAGLYVRGGTPDQNLVLFDGFTVYNVDHLFGFFSAFNAHAIKDVQLFKGGFDAQYGGRLSALMDITGKEGSKAAFNAGVDIGFLSVNGFVETPIGEHISVFAGYRRSFGTSFYDRLKNQATIDNQRASRNNGRLAGIADRLRGEADVQSWFEDLNTKLTYRTDGGDVFSWSVYHGKDHMDNSIQAGSGWLGRRISSFLSNTTDVAAWGNTGTSLKWSRQWTPALYSNTLVSYSHYFSERDNTVQGSITDSLGVERVFRSGTIEDNRLHDYAARTDWEWAASAIHRLGFGMQYSYQDIGYRYARNDTLTLVDRASAGHTVAAYAEDELSLINHRLHIVPGIRVTAFSPTGRVYLEPRLRAEYRLTDRVKVKGTAGQYNQFAKRVVREDLLRGSRDFWLLADDGRIPVSFSRQYSAGISWENGYFLIDAEAYAKKMDGLSEYTLRFQPQGGGADYADFFYEGTGLAKGIDFLLQKKVGRYNGWVGYTLAEVTNRFDAYGEEAFAAANDIRNEFKMVHNYRLGRFDLSLSWFYMTGKPYTAPTGGYQITLLDGTRQTYLNVSEKNALRLPAYHRLDAAVTLNFGRPGRFNGTFGLSLFNLYNRTNIWYKNFDIVEDEIVETDVNYLGFTPNLSLSIKLN</sequence>
<comment type="caution">
    <text evidence="3">The sequence shown here is derived from an EMBL/GenBank/DDBJ whole genome shotgun (WGS) entry which is preliminary data.</text>
</comment>
<dbReference type="AlphaFoldDB" id="A0A917MD86"/>
<keyword evidence="4" id="KW-1185">Reference proteome</keyword>
<dbReference type="Pfam" id="PF07715">
    <property type="entry name" value="Plug"/>
    <property type="match status" value="1"/>
</dbReference>
<evidence type="ECO:0000313" key="4">
    <source>
        <dbReference type="Proteomes" id="UP000660862"/>
    </source>
</evidence>
<dbReference type="InterPro" id="IPR008969">
    <property type="entry name" value="CarboxyPept-like_regulatory"/>
</dbReference>
<feature type="domain" description="TonB-dependent receptor plug" evidence="2">
    <location>
        <begin position="140"/>
        <end position="218"/>
    </location>
</feature>